<name>A0AAD7S2G0_9TELE</name>
<evidence type="ECO:0000313" key="1">
    <source>
        <dbReference type="EMBL" id="KAJ8394727.1"/>
    </source>
</evidence>
<protein>
    <recommendedName>
        <fullName evidence="3">Tesmin/TSO1-like CXC domain-containing protein</fullName>
    </recommendedName>
</protein>
<dbReference type="AlphaFoldDB" id="A0AAD7S2G0"/>
<dbReference type="Proteomes" id="UP001221898">
    <property type="component" value="Unassembled WGS sequence"/>
</dbReference>
<proteinExistence type="predicted"/>
<organism evidence="1 2">
    <name type="scientific">Aldrovandia affinis</name>
    <dbReference type="NCBI Taxonomy" id="143900"/>
    <lineage>
        <taxon>Eukaryota</taxon>
        <taxon>Metazoa</taxon>
        <taxon>Chordata</taxon>
        <taxon>Craniata</taxon>
        <taxon>Vertebrata</taxon>
        <taxon>Euteleostomi</taxon>
        <taxon>Actinopterygii</taxon>
        <taxon>Neopterygii</taxon>
        <taxon>Teleostei</taxon>
        <taxon>Notacanthiformes</taxon>
        <taxon>Halosauridae</taxon>
        <taxon>Aldrovandia</taxon>
    </lineage>
</organism>
<gene>
    <name evidence="1" type="ORF">AAFF_G00043270</name>
</gene>
<sequence>MAAALPGFHAFSGADQTGRFAGKGKLTCWQALNRCPVEVVSAFAALGTTEKLSPDTERGIEAFFCQLYEPGTTLVDVGDLRWRLFSKKQLEAQKLPPTRGALHEAIARAHFQAMVWDQDHVPNPQLPPPLEYGWEAEGGRLVPVTTRYPPAPATITHLIKCGCKKTYCMSHCSCRSQNLNCSEMCLCGADEEVCGNVSQGHLFGIDDDEDDGDPST</sequence>
<comment type="caution">
    <text evidence="1">The sequence shown here is derived from an EMBL/GenBank/DDBJ whole genome shotgun (WGS) entry which is preliminary data.</text>
</comment>
<evidence type="ECO:0000313" key="2">
    <source>
        <dbReference type="Proteomes" id="UP001221898"/>
    </source>
</evidence>
<accession>A0AAD7S2G0</accession>
<evidence type="ECO:0008006" key="3">
    <source>
        <dbReference type="Google" id="ProtNLM"/>
    </source>
</evidence>
<reference evidence="1" key="1">
    <citation type="journal article" date="2023" name="Science">
        <title>Genome structures resolve the early diversification of teleost fishes.</title>
        <authorList>
            <person name="Parey E."/>
            <person name="Louis A."/>
            <person name="Montfort J."/>
            <person name="Bouchez O."/>
            <person name="Roques C."/>
            <person name="Iampietro C."/>
            <person name="Lluch J."/>
            <person name="Castinel A."/>
            <person name="Donnadieu C."/>
            <person name="Desvignes T."/>
            <person name="Floi Bucao C."/>
            <person name="Jouanno E."/>
            <person name="Wen M."/>
            <person name="Mejri S."/>
            <person name="Dirks R."/>
            <person name="Jansen H."/>
            <person name="Henkel C."/>
            <person name="Chen W.J."/>
            <person name="Zahm M."/>
            <person name="Cabau C."/>
            <person name="Klopp C."/>
            <person name="Thompson A.W."/>
            <person name="Robinson-Rechavi M."/>
            <person name="Braasch I."/>
            <person name="Lecointre G."/>
            <person name="Bobe J."/>
            <person name="Postlethwait J.H."/>
            <person name="Berthelot C."/>
            <person name="Roest Crollius H."/>
            <person name="Guiguen Y."/>
        </authorList>
    </citation>
    <scope>NUCLEOTIDE SEQUENCE</scope>
    <source>
        <strain evidence="1">NC1722</strain>
    </source>
</reference>
<dbReference type="EMBL" id="JAINUG010000123">
    <property type="protein sequence ID" value="KAJ8394727.1"/>
    <property type="molecule type" value="Genomic_DNA"/>
</dbReference>
<dbReference type="PANTHER" id="PTHR46704">
    <property type="entry name" value="CXC DOMAIN-CONTAINING PROTEIN-RELATED"/>
    <property type="match status" value="1"/>
</dbReference>
<keyword evidence="2" id="KW-1185">Reference proteome</keyword>
<dbReference type="PANTHER" id="PTHR46704:SF1">
    <property type="entry name" value="TELOMERE LENGTH REGULATION PROTEIN TEL2 HOMOLOG"/>
    <property type="match status" value="1"/>
</dbReference>